<evidence type="ECO:0000313" key="1">
    <source>
        <dbReference type="EMBL" id="GFH41061.1"/>
    </source>
</evidence>
<evidence type="ECO:0000313" key="2">
    <source>
        <dbReference type="Proteomes" id="UP000475928"/>
    </source>
</evidence>
<sequence length="332" mass="38717">MKYMEQFNYLRKKKNLKLTYLDPVDMGRSRFYRLMSGEQLPTIADVTTLALFLNFTAFEGVTAFYERPSKADLLAPEHDTTYDIWDVASILEIILTATKNLRGHPTQANLAQSKMIFEKIKTNLATQKYFPTTIDLIDLITAEYEHKPDEADHFLTAIYDRLIKRDAWTTYEISIIAILATLRRVSDTSLFVNLSSNLDELMQIVADDHASMFLINNLKYSLFISAIYRRDHINIKKFYKSLQKERQSQQDTYLAFHQKFAEILYLELLGHPEDAEPLKTAFFSAVEVILDNHLLDKPNKTSFLEQYQHFSDFTNAWREDDCDGDSYANMLY</sequence>
<organism evidence="1 2">
    <name type="scientific">Pseudolactococcus insecticola</name>
    <dbReference type="NCBI Taxonomy" id="2709158"/>
    <lineage>
        <taxon>Bacteria</taxon>
        <taxon>Bacillati</taxon>
        <taxon>Bacillota</taxon>
        <taxon>Bacilli</taxon>
        <taxon>Lactobacillales</taxon>
        <taxon>Streptococcaceae</taxon>
        <taxon>Pseudolactococcus</taxon>
    </lineage>
</organism>
<reference evidence="1 2" key="1">
    <citation type="submission" date="2020-02" db="EMBL/GenBank/DDBJ databases">
        <title>Draft genome sequence of Lactococcus sp. Hs20B0-1.</title>
        <authorList>
            <person name="Noda S."/>
            <person name="Yuki M."/>
            <person name="Ohkuma M."/>
        </authorList>
    </citation>
    <scope>NUCLEOTIDE SEQUENCE [LARGE SCALE GENOMIC DNA]</scope>
    <source>
        <strain evidence="1 2">Hs20B0-1</strain>
    </source>
</reference>
<gene>
    <name evidence="1" type="ORF">Hs20B_14590</name>
</gene>
<dbReference type="Proteomes" id="UP000475928">
    <property type="component" value="Unassembled WGS sequence"/>
</dbReference>
<dbReference type="EMBL" id="BLLH01000008">
    <property type="protein sequence ID" value="GFH41061.1"/>
    <property type="molecule type" value="Genomic_DNA"/>
</dbReference>
<accession>A0A6A0B9C5</accession>
<proteinExistence type="predicted"/>
<evidence type="ECO:0008006" key="3">
    <source>
        <dbReference type="Google" id="ProtNLM"/>
    </source>
</evidence>
<protein>
    <recommendedName>
        <fullName evidence="3">HTH cro/C1-type domain-containing protein</fullName>
    </recommendedName>
</protein>
<comment type="caution">
    <text evidence="1">The sequence shown here is derived from an EMBL/GenBank/DDBJ whole genome shotgun (WGS) entry which is preliminary data.</text>
</comment>
<keyword evidence="2" id="KW-1185">Reference proteome</keyword>
<dbReference type="RefSeq" id="WP_172357187.1">
    <property type="nucleotide sequence ID" value="NZ_BLLH01000008.1"/>
</dbReference>
<dbReference type="AlphaFoldDB" id="A0A6A0B9C5"/>
<name>A0A6A0B9C5_9LACT</name>